<evidence type="ECO:0000259" key="1">
    <source>
        <dbReference type="Pfam" id="PF12222"/>
    </source>
</evidence>
<dbReference type="EMBL" id="CM018041">
    <property type="protein sequence ID" value="KAA8534033.1"/>
    <property type="molecule type" value="Genomic_DNA"/>
</dbReference>
<accession>A0A5J5ASU4</accession>
<organism evidence="2 3">
    <name type="scientific">Nyssa sinensis</name>
    <dbReference type="NCBI Taxonomy" id="561372"/>
    <lineage>
        <taxon>Eukaryota</taxon>
        <taxon>Viridiplantae</taxon>
        <taxon>Streptophyta</taxon>
        <taxon>Embryophyta</taxon>
        <taxon>Tracheophyta</taxon>
        <taxon>Spermatophyta</taxon>
        <taxon>Magnoliopsida</taxon>
        <taxon>eudicotyledons</taxon>
        <taxon>Gunneridae</taxon>
        <taxon>Pentapetalae</taxon>
        <taxon>asterids</taxon>
        <taxon>Cornales</taxon>
        <taxon>Nyssaceae</taxon>
        <taxon>Nyssa</taxon>
    </lineage>
</organism>
<feature type="domain" description="Peptide N-acetyl-beta-D-glucosaminyl asparaginase amidase A N-terminal" evidence="1">
    <location>
        <begin position="5"/>
        <end position="366"/>
    </location>
</feature>
<protein>
    <recommendedName>
        <fullName evidence="1">Peptide N-acetyl-beta-D-glucosaminyl asparaginase amidase A N-terminal domain-containing protein</fullName>
    </recommendedName>
</protein>
<dbReference type="Pfam" id="PF12222">
    <property type="entry name" value="PNGaseA"/>
    <property type="match status" value="1"/>
</dbReference>
<dbReference type="InterPro" id="IPR056948">
    <property type="entry name" value="PNGaseA_N"/>
</dbReference>
<dbReference type="OrthoDB" id="1612078at2759"/>
<name>A0A5J5ASU4_9ASTE</name>
<evidence type="ECO:0000313" key="3">
    <source>
        <dbReference type="Proteomes" id="UP000325577"/>
    </source>
</evidence>
<dbReference type="AlphaFoldDB" id="A0A5J5ASU4"/>
<dbReference type="Proteomes" id="UP000325577">
    <property type="component" value="Linkage Group LG18"/>
</dbReference>
<evidence type="ECO:0000313" key="2">
    <source>
        <dbReference type="EMBL" id="KAA8534033.1"/>
    </source>
</evidence>
<dbReference type="InterPro" id="IPR021102">
    <property type="entry name" value="PNGase_A"/>
</dbReference>
<gene>
    <name evidence="2" type="ORF">F0562_031550</name>
</gene>
<reference evidence="2 3" key="1">
    <citation type="submission" date="2019-09" db="EMBL/GenBank/DDBJ databases">
        <title>A chromosome-level genome assembly of the Chinese tupelo Nyssa sinensis.</title>
        <authorList>
            <person name="Yang X."/>
            <person name="Kang M."/>
            <person name="Yang Y."/>
            <person name="Xiong H."/>
            <person name="Wang M."/>
            <person name="Zhang Z."/>
            <person name="Wang Z."/>
            <person name="Wu H."/>
            <person name="Ma T."/>
            <person name="Liu J."/>
            <person name="Xi Z."/>
        </authorList>
    </citation>
    <scope>NUCLEOTIDE SEQUENCE [LARGE SCALE GENOMIC DNA]</scope>
    <source>
        <strain evidence="2">J267</strain>
        <tissue evidence="2">Leaf</tissue>
    </source>
</reference>
<keyword evidence="3" id="KW-1185">Reference proteome</keyword>
<dbReference type="PANTHER" id="PTHR31104">
    <property type="entry name" value="PEPTIDE-N4-(N-ACETYL-BETA-GLUCOSAMINYL)ASPARAGINE AMIDASE A PROTEIN"/>
    <property type="match status" value="1"/>
</dbReference>
<proteinExistence type="predicted"/>
<sequence>MGLPPVSVSYSPPSGCPAPWSHVVLELRVSCKGDQYDRIVGVWLDGAEILRTSTAEPTEDGIFWKVRKDVTRYTSLLAQSNLTLTVMLENVVNDVYTGVYHVNVSLLYYNNTGVRVPSSGVADPQNLNRNLGFVKNHETANSITEESKLGSANVELRSEPEEFEKRPVTMYRKAIDIVHRQISSLNFYETPADLIIPISGIRDEGFWFRIQSESDVHSKELRIPPSTWKAVLEVYVSFHGNDEFWYSNPPDSYIRMNNLTTGRGHGAYREVFATIDGSSAGSVIPFPVIFTGGINPLFWEPIVAIGAFSLPSYDFDLTPFLGLLLDGKTHTVGLGVADSISFWLVDANLHLWLDHGSSAVLAETIEAKRKIQFVGWVNSTTGNLTTHFSQQFKLKNSIRFQKNGTYKSVKQKVKTTTEVMIVSHTGSLITRAIFKRKYPLTVITSTLPGSEKDTYSMITSVSHALQEKSSNGGFSGSVYNIQDSTGSMVVRDHSVLSGGANTTQSFSYNDEFGCYSRTVVAANGKLIKDNSGLVCASSF</sequence>